<accession>A0ABD0UUI2</accession>
<feature type="region of interest" description="Disordered" evidence="1">
    <location>
        <begin position="256"/>
        <end position="357"/>
    </location>
</feature>
<keyword evidence="3" id="KW-1185">Reference proteome</keyword>
<name>A0ABD0UUI2_DENTH</name>
<proteinExistence type="predicted"/>
<feature type="compositionally biased region" description="Polar residues" evidence="1">
    <location>
        <begin position="300"/>
        <end position="313"/>
    </location>
</feature>
<feature type="compositionally biased region" description="Basic and acidic residues" evidence="1">
    <location>
        <begin position="263"/>
        <end position="274"/>
    </location>
</feature>
<dbReference type="AlphaFoldDB" id="A0ABD0UUI2"/>
<feature type="compositionally biased region" description="Basic and acidic residues" evidence="1">
    <location>
        <begin position="335"/>
        <end position="344"/>
    </location>
</feature>
<feature type="region of interest" description="Disordered" evidence="1">
    <location>
        <begin position="1"/>
        <end position="69"/>
    </location>
</feature>
<sequence>MLKKVLEGQTKISPSEVKEGADSQGSGENPKPIKRREDQEGEILEGTEKMPPLGPIPSKESGRGYVGRRERGGHEWKGIEFKRTLKRYHIIKDVACKPWQGANRRLWKKVFKRINWSKFLSTKVIFWFLMNRREGNVYRRRGCTQFEDLKTINGIDSLSQSPRRRFIPLTFTFLKQFPTISPQNLRRKAAAAAGRGVPVAFLPCSLSVRPNKQEGPNEFRSLKLKGLMGEYFGQKTHVPSPPFISLRIHKGILGIRKISATKTPREPTEKRKGESQQPAPGPRKSSRENPPASHKKPQAAVQQGTEEPTQSREAQAPNRQPPIRKATPSTGNRRGQQEPRSVERKPKRQNTNPKDKFKVFLHNSMALEMSSILPSSLQCSTFAAKQKEMKGKYCNIPHNGITDDECKDKAKQAAHPQLCMDPPMFVPEKNLRIISTKRGGIEASKRIKN</sequence>
<dbReference type="Proteomes" id="UP001552299">
    <property type="component" value="Unassembled WGS sequence"/>
</dbReference>
<gene>
    <name evidence="2" type="ORF">M5K25_014087</name>
</gene>
<comment type="caution">
    <text evidence="2">The sequence shown here is derived from an EMBL/GenBank/DDBJ whole genome shotgun (WGS) entry which is preliminary data.</text>
</comment>
<evidence type="ECO:0000313" key="3">
    <source>
        <dbReference type="Proteomes" id="UP001552299"/>
    </source>
</evidence>
<reference evidence="2 3" key="1">
    <citation type="journal article" date="2024" name="Plant Biotechnol. J.">
        <title>Dendrobium thyrsiflorum genome and its molecular insights into genes involved in important horticultural traits.</title>
        <authorList>
            <person name="Chen B."/>
            <person name="Wang J.Y."/>
            <person name="Zheng P.J."/>
            <person name="Li K.L."/>
            <person name="Liang Y.M."/>
            <person name="Chen X.F."/>
            <person name="Zhang C."/>
            <person name="Zhao X."/>
            <person name="He X."/>
            <person name="Zhang G.Q."/>
            <person name="Liu Z.J."/>
            <person name="Xu Q."/>
        </authorList>
    </citation>
    <scope>NUCLEOTIDE SEQUENCE [LARGE SCALE GENOMIC DNA]</scope>
    <source>
        <strain evidence="2">GZMU011</strain>
    </source>
</reference>
<organism evidence="2 3">
    <name type="scientific">Dendrobium thyrsiflorum</name>
    <name type="common">Pinecone-like raceme dendrobium</name>
    <name type="synonym">Orchid</name>
    <dbReference type="NCBI Taxonomy" id="117978"/>
    <lineage>
        <taxon>Eukaryota</taxon>
        <taxon>Viridiplantae</taxon>
        <taxon>Streptophyta</taxon>
        <taxon>Embryophyta</taxon>
        <taxon>Tracheophyta</taxon>
        <taxon>Spermatophyta</taxon>
        <taxon>Magnoliopsida</taxon>
        <taxon>Liliopsida</taxon>
        <taxon>Asparagales</taxon>
        <taxon>Orchidaceae</taxon>
        <taxon>Epidendroideae</taxon>
        <taxon>Malaxideae</taxon>
        <taxon>Dendrobiinae</taxon>
        <taxon>Dendrobium</taxon>
    </lineage>
</organism>
<evidence type="ECO:0000313" key="2">
    <source>
        <dbReference type="EMBL" id="KAL0916564.1"/>
    </source>
</evidence>
<evidence type="ECO:0000256" key="1">
    <source>
        <dbReference type="SAM" id="MobiDB-lite"/>
    </source>
</evidence>
<protein>
    <submittedName>
        <fullName evidence="2">Uncharacterized protein</fullName>
    </submittedName>
</protein>
<dbReference type="EMBL" id="JANQDX010000011">
    <property type="protein sequence ID" value="KAL0916564.1"/>
    <property type="molecule type" value="Genomic_DNA"/>
</dbReference>